<feature type="region of interest" description="Disordered" evidence="1">
    <location>
        <begin position="1"/>
        <end position="20"/>
    </location>
</feature>
<proteinExistence type="predicted"/>
<name>A0AA88P5L1_9TELE</name>
<dbReference type="EMBL" id="JAUYZG010000021">
    <property type="protein sequence ID" value="KAK2874188.1"/>
    <property type="molecule type" value="Genomic_DNA"/>
</dbReference>
<comment type="caution">
    <text evidence="2">The sequence shown here is derived from an EMBL/GenBank/DDBJ whole genome shotgun (WGS) entry which is preliminary data.</text>
</comment>
<evidence type="ECO:0000313" key="2">
    <source>
        <dbReference type="EMBL" id="KAK2874188.1"/>
    </source>
</evidence>
<dbReference type="AlphaFoldDB" id="A0AA88P5L1"/>
<reference evidence="2" key="1">
    <citation type="submission" date="2023-08" db="EMBL/GenBank/DDBJ databases">
        <title>Chromosome-level Genome Assembly of mud carp (Cirrhinus molitorella).</title>
        <authorList>
            <person name="Liu H."/>
        </authorList>
    </citation>
    <scope>NUCLEOTIDE SEQUENCE</scope>
    <source>
        <strain evidence="2">Prfri</strain>
        <tissue evidence="2">Muscle</tissue>
    </source>
</reference>
<sequence>MVTLRPYPSSRHQQSRSISAAQTPADVFLIKAADRARVGGMSRVKCSLSVMMRGTDYLQLPETGYRFRIFW</sequence>
<accession>A0AA88P5L1</accession>
<organism evidence="2 3">
    <name type="scientific">Cirrhinus molitorella</name>
    <name type="common">mud carp</name>
    <dbReference type="NCBI Taxonomy" id="172907"/>
    <lineage>
        <taxon>Eukaryota</taxon>
        <taxon>Metazoa</taxon>
        <taxon>Chordata</taxon>
        <taxon>Craniata</taxon>
        <taxon>Vertebrata</taxon>
        <taxon>Euteleostomi</taxon>
        <taxon>Actinopterygii</taxon>
        <taxon>Neopterygii</taxon>
        <taxon>Teleostei</taxon>
        <taxon>Ostariophysi</taxon>
        <taxon>Cypriniformes</taxon>
        <taxon>Cyprinidae</taxon>
        <taxon>Labeoninae</taxon>
        <taxon>Labeonini</taxon>
        <taxon>Cirrhinus</taxon>
    </lineage>
</organism>
<feature type="compositionally biased region" description="Polar residues" evidence="1">
    <location>
        <begin position="10"/>
        <end position="20"/>
    </location>
</feature>
<gene>
    <name evidence="2" type="ORF">Q8A67_021341</name>
</gene>
<keyword evidence="3" id="KW-1185">Reference proteome</keyword>
<dbReference type="Proteomes" id="UP001187343">
    <property type="component" value="Unassembled WGS sequence"/>
</dbReference>
<evidence type="ECO:0000313" key="3">
    <source>
        <dbReference type="Proteomes" id="UP001187343"/>
    </source>
</evidence>
<protein>
    <submittedName>
        <fullName evidence="2">Uncharacterized protein</fullName>
    </submittedName>
</protein>
<evidence type="ECO:0000256" key="1">
    <source>
        <dbReference type="SAM" id="MobiDB-lite"/>
    </source>
</evidence>